<dbReference type="InterPro" id="IPR000361">
    <property type="entry name" value="ATAP_core_dom"/>
</dbReference>
<evidence type="ECO:0000256" key="1">
    <source>
        <dbReference type="ARBA" id="ARBA00006718"/>
    </source>
</evidence>
<dbReference type="GO" id="GO:0016226">
    <property type="term" value="P:iron-sulfur cluster assembly"/>
    <property type="evidence" value="ECO:0007669"/>
    <property type="project" value="InterPro"/>
</dbReference>
<dbReference type="InterPro" id="IPR050322">
    <property type="entry name" value="Fe-S_cluster_asmbl/transfer"/>
</dbReference>
<dbReference type="GO" id="GO:0005737">
    <property type="term" value="C:cytoplasm"/>
    <property type="evidence" value="ECO:0007669"/>
    <property type="project" value="TreeGrafter"/>
</dbReference>
<reference evidence="3" key="1">
    <citation type="journal article" date="2020" name="Nature">
        <title>Giant virus diversity and host interactions through global metagenomics.</title>
        <authorList>
            <person name="Schulz F."/>
            <person name="Roux S."/>
            <person name="Paez-Espino D."/>
            <person name="Jungbluth S."/>
            <person name="Walsh D.A."/>
            <person name="Denef V.J."/>
            <person name="McMahon K.D."/>
            <person name="Konstantinidis K.T."/>
            <person name="Eloe-Fadrosh E.A."/>
            <person name="Kyrpides N.C."/>
            <person name="Woyke T."/>
        </authorList>
    </citation>
    <scope>NUCLEOTIDE SEQUENCE</scope>
    <source>
        <strain evidence="3">GVMAG-M-3300027769-26</strain>
    </source>
</reference>
<dbReference type="Gene3D" id="2.60.300.12">
    <property type="entry name" value="HesB-like domain"/>
    <property type="match status" value="1"/>
</dbReference>
<dbReference type="NCBIfam" id="TIGR00049">
    <property type="entry name" value="iron-sulfur cluster assembly accessory protein"/>
    <property type="match status" value="1"/>
</dbReference>
<dbReference type="PANTHER" id="PTHR10072">
    <property type="entry name" value="IRON-SULFUR CLUSTER ASSEMBLY PROTEIN"/>
    <property type="match status" value="1"/>
</dbReference>
<name>A0A6C0LAD5_9ZZZZ</name>
<comment type="similarity">
    <text evidence="1">Belongs to the HesB/IscA family.</text>
</comment>
<dbReference type="Pfam" id="PF01521">
    <property type="entry name" value="Fe-S_biosyn"/>
    <property type="match status" value="1"/>
</dbReference>
<dbReference type="SUPFAM" id="SSF89360">
    <property type="entry name" value="HesB-like domain"/>
    <property type="match status" value="1"/>
</dbReference>
<feature type="domain" description="Core" evidence="2">
    <location>
        <begin position="1"/>
        <end position="111"/>
    </location>
</feature>
<dbReference type="AlphaFoldDB" id="A0A6C0LAD5"/>
<organism evidence="3">
    <name type="scientific">viral metagenome</name>
    <dbReference type="NCBI Taxonomy" id="1070528"/>
    <lineage>
        <taxon>unclassified sequences</taxon>
        <taxon>metagenomes</taxon>
        <taxon>organismal metagenomes</taxon>
    </lineage>
</organism>
<sequence length="115" mass="12990">MNISITKRAWEKLFSIASGDKSRFLLSAKSGGCNGYIYNITKVEEDARTLTRYREKRSIILVNDNISVLIEPRSEILLAGTTVDYEKGQYDEKFVFKNADDSKKSKCGCGKSFSM</sequence>
<proteinExistence type="inferred from homology"/>
<dbReference type="InterPro" id="IPR016092">
    <property type="entry name" value="ATAP"/>
</dbReference>
<evidence type="ECO:0000259" key="2">
    <source>
        <dbReference type="Pfam" id="PF01521"/>
    </source>
</evidence>
<accession>A0A6C0LAD5</accession>
<protein>
    <recommendedName>
        <fullName evidence="2">Core domain-containing protein</fullName>
    </recommendedName>
</protein>
<dbReference type="GO" id="GO:0051537">
    <property type="term" value="F:2 iron, 2 sulfur cluster binding"/>
    <property type="evidence" value="ECO:0007669"/>
    <property type="project" value="TreeGrafter"/>
</dbReference>
<dbReference type="InterPro" id="IPR035903">
    <property type="entry name" value="HesB-like_dom_sf"/>
</dbReference>
<dbReference type="EMBL" id="MN740465">
    <property type="protein sequence ID" value="QHU27929.1"/>
    <property type="molecule type" value="Genomic_DNA"/>
</dbReference>
<evidence type="ECO:0000313" key="3">
    <source>
        <dbReference type="EMBL" id="QHU27929.1"/>
    </source>
</evidence>
<dbReference type="PANTHER" id="PTHR10072:SF41">
    <property type="entry name" value="IRON-SULFUR CLUSTER ASSEMBLY 1 HOMOLOG, MITOCHONDRIAL"/>
    <property type="match status" value="1"/>
</dbReference>